<dbReference type="AlphaFoldDB" id="A0AAE9Y5Y3"/>
<name>A0AAE9Y5Y3_9ACTN</name>
<evidence type="ECO:0000313" key="3">
    <source>
        <dbReference type="EMBL" id="WCO67234.1"/>
    </source>
</evidence>
<keyword evidence="3" id="KW-0503">Monooxygenase</keyword>
<evidence type="ECO:0000313" key="4">
    <source>
        <dbReference type="Proteomes" id="UP001216390"/>
    </source>
</evidence>
<accession>A0AAE9Y5Y3</accession>
<dbReference type="Gene3D" id="3.30.70.100">
    <property type="match status" value="1"/>
</dbReference>
<dbReference type="PROSITE" id="PS51725">
    <property type="entry name" value="ABM"/>
    <property type="match status" value="1"/>
</dbReference>
<sequence>MVIIAGHVLVAEAERDRCVALFQDLVRRCREADGCIDMAISADPVDPARVNNLEVWASAEALDAWRAVADAPDPGVAMDASAMARDDATDGGPLFPSTA</sequence>
<dbReference type="InterPro" id="IPR011008">
    <property type="entry name" value="Dimeric_a/b-barrel"/>
</dbReference>
<reference evidence="3" key="1">
    <citation type="submission" date="2023-01" db="EMBL/GenBank/DDBJ databases">
        <title>The diversity of Class Acidimicrobiia in South China Sea sediment environments and the proposal of Iamia marina sp. nov., a novel species of the genus Iamia.</title>
        <authorList>
            <person name="He Y."/>
            <person name="Tian X."/>
        </authorList>
    </citation>
    <scope>NUCLEOTIDE SEQUENCE</scope>
    <source>
        <strain evidence="3">DSM 19957</strain>
    </source>
</reference>
<dbReference type="KEGG" id="ima:PO878_00670"/>
<dbReference type="Proteomes" id="UP001216390">
    <property type="component" value="Chromosome"/>
</dbReference>
<proteinExistence type="predicted"/>
<feature type="domain" description="ABM" evidence="2">
    <location>
        <begin position="2"/>
        <end position="99"/>
    </location>
</feature>
<dbReference type="SUPFAM" id="SSF54909">
    <property type="entry name" value="Dimeric alpha+beta barrel"/>
    <property type="match status" value="1"/>
</dbReference>
<dbReference type="RefSeq" id="WP_272736756.1">
    <property type="nucleotide sequence ID" value="NZ_CP116942.1"/>
</dbReference>
<dbReference type="EMBL" id="CP116942">
    <property type="protein sequence ID" value="WCO67234.1"/>
    <property type="molecule type" value="Genomic_DNA"/>
</dbReference>
<evidence type="ECO:0000256" key="1">
    <source>
        <dbReference type="SAM" id="MobiDB-lite"/>
    </source>
</evidence>
<dbReference type="Pfam" id="PF03992">
    <property type="entry name" value="ABM"/>
    <property type="match status" value="1"/>
</dbReference>
<keyword evidence="4" id="KW-1185">Reference proteome</keyword>
<evidence type="ECO:0000259" key="2">
    <source>
        <dbReference type="PROSITE" id="PS51725"/>
    </source>
</evidence>
<dbReference type="InterPro" id="IPR007138">
    <property type="entry name" value="ABM_dom"/>
</dbReference>
<dbReference type="GO" id="GO:0004497">
    <property type="term" value="F:monooxygenase activity"/>
    <property type="evidence" value="ECO:0007669"/>
    <property type="project" value="UniProtKB-KW"/>
</dbReference>
<gene>
    <name evidence="3" type="ORF">PO878_00670</name>
</gene>
<protein>
    <submittedName>
        <fullName evidence="3">Antibiotic biosynthesis monooxygenase</fullName>
    </submittedName>
</protein>
<feature type="region of interest" description="Disordered" evidence="1">
    <location>
        <begin position="79"/>
        <end position="99"/>
    </location>
</feature>
<keyword evidence="3" id="KW-0560">Oxidoreductase</keyword>
<organism evidence="3 4">
    <name type="scientific">Iamia majanohamensis</name>
    <dbReference type="NCBI Taxonomy" id="467976"/>
    <lineage>
        <taxon>Bacteria</taxon>
        <taxon>Bacillati</taxon>
        <taxon>Actinomycetota</taxon>
        <taxon>Acidimicrobiia</taxon>
        <taxon>Acidimicrobiales</taxon>
        <taxon>Iamiaceae</taxon>
        <taxon>Iamia</taxon>
    </lineage>
</organism>